<dbReference type="Proteomes" id="UP001231649">
    <property type="component" value="Chromosome 22"/>
</dbReference>
<evidence type="ECO:0000313" key="2">
    <source>
        <dbReference type="Proteomes" id="UP001231649"/>
    </source>
</evidence>
<protein>
    <submittedName>
        <fullName evidence="1">Uncharacterized protein</fullName>
    </submittedName>
</protein>
<gene>
    <name evidence="1" type="ORF">PYW08_008772</name>
</gene>
<organism evidence="1 2">
    <name type="scientific">Mythimna loreyi</name>
    <dbReference type="NCBI Taxonomy" id="667449"/>
    <lineage>
        <taxon>Eukaryota</taxon>
        <taxon>Metazoa</taxon>
        <taxon>Ecdysozoa</taxon>
        <taxon>Arthropoda</taxon>
        <taxon>Hexapoda</taxon>
        <taxon>Insecta</taxon>
        <taxon>Pterygota</taxon>
        <taxon>Neoptera</taxon>
        <taxon>Endopterygota</taxon>
        <taxon>Lepidoptera</taxon>
        <taxon>Glossata</taxon>
        <taxon>Ditrysia</taxon>
        <taxon>Noctuoidea</taxon>
        <taxon>Noctuidae</taxon>
        <taxon>Noctuinae</taxon>
        <taxon>Hadenini</taxon>
        <taxon>Mythimna</taxon>
    </lineage>
</organism>
<evidence type="ECO:0000313" key="1">
    <source>
        <dbReference type="EMBL" id="KAJ8711818.1"/>
    </source>
</evidence>
<keyword evidence="2" id="KW-1185">Reference proteome</keyword>
<dbReference type="EMBL" id="CM056798">
    <property type="protein sequence ID" value="KAJ8711818.1"/>
    <property type="molecule type" value="Genomic_DNA"/>
</dbReference>
<sequence>MTLKEMRCCGISLRPLCFMIGYLHLASSVVDLVCHLLTVAIVTDGFQCDVNTNSLEAITIPWLEPVLIVLNLGTHGFYPYPPVFRNQHHIYVEQMSTATQPRCYPGMLHIYLIDLLNFLINVIWLRIVVSYVAAVHKKNPEPMRMFLSLSVVKLVMQAMHLGYQPFFFDDYNIETVWFLKLADILIAITFLVIVQKYTKALRLEKAATQNIEKPPSYIECLINGPVRPPGFEVRDVEVVIVDNDKKQPKDNEEKS</sequence>
<accession>A0ACC2QDC9</accession>
<proteinExistence type="predicted"/>
<name>A0ACC2QDC9_9NEOP</name>
<reference evidence="1" key="1">
    <citation type="submission" date="2023-03" db="EMBL/GenBank/DDBJ databases">
        <title>Chromosome-level genomes of two armyworms, Mythimna separata and Mythimna loreyi, provide insights into the biosynthesis and reception of sex pheromones.</title>
        <authorList>
            <person name="Zhao H."/>
        </authorList>
    </citation>
    <scope>NUCLEOTIDE SEQUENCE</scope>
    <source>
        <strain evidence="1">BeijingLab</strain>
    </source>
</reference>
<comment type="caution">
    <text evidence="1">The sequence shown here is derived from an EMBL/GenBank/DDBJ whole genome shotgun (WGS) entry which is preliminary data.</text>
</comment>